<comment type="catalytic activity">
    <reaction evidence="8">
        <text>Couples ATP hydrolysis with the unwinding of duplex DNA by translocating in the 3'-5' direction.</text>
        <dbReference type="EC" id="5.6.2.4"/>
    </reaction>
</comment>
<dbReference type="Pfam" id="PF00580">
    <property type="entry name" value="UvrD-helicase"/>
    <property type="match status" value="1"/>
</dbReference>
<evidence type="ECO:0000259" key="12">
    <source>
        <dbReference type="PROSITE" id="PS51198"/>
    </source>
</evidence>
<dbReference type="Gene3D" id="1.10.10.160">
    <property type="match status" value="1"/>
</dbReference>
<evidence type="ECO:0000256" key="7">
    <source>
        <dbReference type="ARBA" id="ARBA00023235"/>
    </source>
</evidence>
<dbReference type="CDD" id="cd18807">
    <property type="entry name" value="SF1_C_UvrD"/>
    <property type="match status" value="1"/>
</dbReference>
<dbReference type="Proteomes" id="UP000033860">
    <property type="component" value="Unassembled WGS sequence"/>
</dbReference>
<comment type="caution">
    <text evidence="14">The sequence shown here is derived from an EMBL/GenBank/DDBJ whole genome shotgun (WGS) entry which is preliminary data.</text>
</comment>
<dbReference type="Gene3D" id="3.40.50.300">
    <property type="entry name" value="P-loop containing nucleotide triphosphate hydrolases"/>
    <property type="match status" value="3"/>
</dbReference>
<protein>
    <recommendedName>
        <fullName evidence="9">DNA 3'-5' helicase</fullName>
        <ecNumber evidence="9">5.6.2.4</ecNumber>
    </recommendedName>
</protein>
<keyword evidence="7" id="KW-0413">Isomerase</keyword>
<evidence type="ECO:0000259" key="13">
    <source>
        <dbReference type="PROSITE" id="PS51217"/>
    </source>
</evidence>
<keyword evidence="4 11" id="KW-0347">Helicase</keyword>
<dbReference type="PROSITE" id="PS51198">
    <property type="entry name" value="UVRD_HELICASE_ATP_BIND"/>
    <property type="match status" value="1"/>
</dbReference>
<dbReference type="SUPFAM" id="SSF52540">
    <property type="entry name" value="P-loop containing nucleoside triphosphate hydrolases"/>
    <property type="match status" value="1"/>
</dbReference>
<evidence type="ECO:0000256" key="1">
    <source>
        <dbReference type="ARBA" id="ARBA00009922"/>
    </source>
</evidence>
<evidence type="ECO:0000256" key="2">
    <source>
        <dbReference type="ARBA" id="ARBA00022741"/>
    </source>
</evidence>
<reference evidence="14 15" key="1">
    <citation type="journal article" date="2015" name="Nature">
        <title>rRNA introns, odd ribosomes, and small enigmatic genomes across a large radiation of phyla.</title>
        <authorList>
            <person name="Brown C.T."/>
            <person name="Hug L.A."/>
            <person name="Thomas B.C."/>
            <person name="Sharon I."/>
            <person name="Castelle C.J."/>
            <person name="Singh A."/>
            <person name="Wilkins M.J."/>
            <person name="Williams K.H."/>
            <person name="Banfield J.F."/>
        </authorList>
    </citation>
    <scope>NUCLEOTIDE SEQUENCE [LARGE SCALE GENOMIC DNA]</scope>
</reference>
<dbReference type="EC" id="5.6.2.4" evidence="9"/>
<accession>A0A0G1RXJ8</accession>
<dbReference type="GO" id="GO:0005524">
    <property type="term" value="F:ATP binding"/>
    <property type="evidence" value="ECO:0007669"/>
    <property type="project" value="UniProtKB-UniRule"/>
</dbReference>
<evidence type="ECO:0000256" key="4">
    <source>
        <dbReference type="ARBA" id="ARBA00022806"/>
    </source>
</evidence>
<dbReference type="InterPro" id="IPR013986">
    <property type="entry name" value="DExx_box_DNA_helicase_dom_sf"/>
</dbReference>
<evidence type="ECO:0000256" key="3">
    <source>
        <dbReference type="ARBA" id="ARBA00022801"/>
    </source>
</evidence>
<dbReference type="PATRIC" id="fig|1618371.3.peg.55"/>
<dbReference type="InterPro" id="IPR014017">
    <property type="entry name" value="DNA_helicase_UvrD-like_C"/>
</dbReference>
<feature type="domain" description="UvrD-like helicase ATP-binding" evidence="12">
    <location>
        <begin position="7"/>
        <end position="287"/>
    </location>
</feature>
<dbReference type="GO" id="GO:0043138">
    <property type="term" value="F:3'-5' DNA helicase activity"/>
    <property type="evidence" value="ECO:0007669"/>
    <property type="project" value="UniProtKB-EC"/>
</dbReference>
<dbReference type="InterPro" id="IPR014016">
    <property type="entry name" value="UvrD-like_ATP-bd"/>
</dbReference>
<gene>
    <name evidence="14" type="ORF">UX85_C0001G0055</name>
</gene>
<dbReference type="EMBL" id="LCNT01000001">
    <property type="protein sequence ID" value="KKU61841.1"/>
    <property type="molecule type" value="Genomic_DNA"/>
</dbReference>
<dbReference type="PANTHER" id="PTHR11070:SF2">
    <property type="entry name" value="ATP-DEPENDENT DNA HELICASE SRS2"/>
    <property type="match status" value="1"/>
</dbReference>
<evidence type="ECO:0000256" key="11">
    <source>
        <dbReference type="PROSITE-ProRule" id="PRU00560"/>
    </source>
</evidence>
<dbReference type="GO" id="GO:0003677">
    <property type="term" value="F:DNA binding"/>
    <property type="evidence" value="ECO:0007669"/>
    <property type="project" value="UniProtKB-KW"/>
</dbReference>
<dbReference type="InterPro" id="IPR000212">
    <property type="entry name" value="DNA_helicase_UvrD/REP"/>
</dbReference>
<dbReference type="Pfam" id="PF13361">
    <property type="entry name" value="UvrD_C"/>
    <property type="match status" value="2"/>
</dbReference>
<evidence type="ECO:0000256" key="6">
    <source>
        <dbReference type="ARBA" id="ARBA00023125"/>
    </source>
</evidence>
<dbReference type="GO" id="GO:0000725">
    <property type="term" value="P:recombinational repair"/>
    <property type="evidence" value="ECO:0007669"/>
    <property type="project" value="TreeGrafter"/>
</dbReference>
<name>A0A0G1RXJ8_9BACT</name>
<dbReference type="PROSITE" id="PS51217">
    <property type="entry name" value="UVRD_HELICASE_CTER"/>
    <property type="match status" value="1"/>
</dbReference>
<proteinExistence type="inferred from homology"/>
<evidence type="ECO:0000313" key="14">
    <source>
        <dbReference type="EMBL" id="KKU61841.1"/>
    </source>
</evidence>
<evidence type="ECO:0000313" key="15">
    <source>
        <dbReference type="Proteomes" id="UP000033860"/>
    </source>
</evidence>
<keyword evidence="2 11" id="KW-0547">Nucleotide-binding</keyword>
<keyword evidence="6" id="KW-0238">DNA-binding</keyword>
<feature type="binding site" evidence="11">
    <location>
        <begin position="28"/>
        <end position="35"/>
    </location>
    <ligand>
        <name>ATP</name>
        <dbReference type="ChEBI" id="CHEBI:30616"/>
    </ligand>
</feature>
<evidence type="ECO:0000256" key="5">
    <source>
        <dbReference type="ARBA" id="ARBA00022840"/>
    </source>
</evidence>
<organism evidence="14 15">
    <name type="scientific">Candidatus Beckwithbacteria bacterium GW2011_GWB1_47_15</name>
    <dbReference type="NCBI Taxonomy" id="1618371"/>
    <lineage>
        <taxon>Bacteria</taxon>
        <taxon>Candidatus Beckwithiibacteriota</taxon>
    </lineage>
</organism>
<evidence type="ECO:0000256" key="10">
    <source>
        <dbReference type="ARBA" id="ARBA00048988"/>
    </source>
</evidence>
<dbReference type="InterPro" id="IPR027417">
    <property type="entry name" value="P-loop_NTPase"/>
</dbReference>
<dbReference type="GO" id="GO:0005829">
    <property type="term" value="C:cytosol"/>
    <property type="evidence" value="ECO:0007669"/>
    <property type="project" value="TreeGrafter"/>
</dbReference>
<evidence type="ECO:0000256" key="9">
    <source>
        <dbReference type="ARBA" id="ARBA00034808"/>
    </source>
</evidence>
<dbReference type="GO" id="GO:0016887">
    <property type="term" value="F:ATP hydrolysis activity"/>
    <property type="evidence" value="ECO:0007669"/>
    <property type="project" value="RHEA"/>
</dbReference>
<dbReference type="AlphaFoldDB" id="A0A0G1RXJ8"/>
<comment type="similarity">
    <text evidence="1">Belongs to the helicase family. UvrD subfamily.</text>
</comment>
<dbReference type="CDD" id="cd17932">
    <property type="entry name" value="DEXQc_UvrD"/>
    <property type="match status" value="1"/>
</dbReference>
<dbReference type="GO" id="GO:0033202">
    <property type="term" value="C:DNA helicase complex"/>
    <property type="evidence" value="ECO:0007669"/>
    <property type="project" value="TreeGrafter"/>
</dbReference>
<feature type="domain" description="UvrD-like helicase C-terminal" evidence="13">
    <location>
        <begin position="288"/>
        <end position="512"/>
    </location>
</feature>
<keyword evidence="5 11" id="KW-0067">ATP-binding</keyword>
<evidence type="ECO:0000256" key="8">
    <source>
        <dbReference type="ARBA" id="ARBA00034617"/>
    </source>
</evidence>
<keyword evidence="3 11" id="KW-0378">Hydrolase</keyword>
<dbReference type="PANTHER" id="PTHR11070">
    <property type="entry name" value="UVRD / RECB / PCRA DNA HELICASE FAMILY MEMBER"/>
    <property type="match status" value="1"/>
</dbReference>
<sequence length="600" mass="68682">MPKSLTKALNPPQKLAVTFGEGPLLILAGAGSGKTRALTYRVAYLIKERQVDPKRILLVTFTNKAAGEMRQRLEKLVGRDHSAGLFAGTFHAFCVRLLRIDGGKIGIEPNFVIYDEADSLAVIKKAIKNLKLNPKTYKPRGVKSLISQAKNELISAEAYPQYARGEWQKGVAEIFLEYQRLLNRFRALDFDDLLMKAVYLLKKDQPTRQKYQDRYQWVLVDEYQDTNKAQYELTKILAGKWRNLAAVGDFSQSIYAFRGADYRNINQLKQDFADLRQISLEQNYRSTQTILDAATAVIAKNSLHPVLTLWTKAGLGAKVKIFEADNEKEEAGFIVATIKNDPGSHAVLYRTNAQSRVIEEALLKNGMAYSLVGGVRFYARREIKDLTAYLRLINNPKDLVSYQRLEKLGKRSLNRFVNWLDQKKNIDKLPTRKILEQVVKVTGYLDRFDKKNEEDLNRLENIDELNSVAEEFKDLGAFLENAALVEAADRPTLKGKENHEGVTLMTMHNSKGLEFDTVFMIGMEEGLFPHSRSSFNKEDLEEERRLCYVGMTRAKRQLYLSYARGRFYFGRRNYNTVSRFLADIDEGLLEFVNQEFDIIT</sequence>
<comment type="catalytic activity">
    <reaction evidence="10">
        <text>ATP + H2O = ADP + phosphate + H(+)</text>
        <dbReference type="Rhea" id="RHEA:13065"/>
        <dbReference type="ChEBI" id="CHEBI:15377"/>
        <dbReference type="ChEBI" id="CHEBI:15378"/>
        <dbReference type="ChEBI" id="CHEBI:30616"/>
        <dbReference type="ChEBI" id="CHEBI:43474"/>
        <dbReference type="ChEBI" id="CHEBI:456216"/>
        <dbReference type="EC" id="5.6.2.4"/>
    </reaction>
</comment>
<dbReference type="Gene3D" id="1.10.486.10">
    <property type="entry name" value="PCRA, domain 4"/>
    <property type="match status" value="2"/>
</dbReference>